<organism evidence="2 3">
    <name type="scientific">Candidatus Muproteobacteria bacterium RBG_16_60_9</name>
    <dbReference type="NCBI Taxonomy" id="1817755"/>
    <lineage>
        <taxon>Bacteria</taxon>
        <taxon>Pseudomonadati</taxon>
        <taxon>Pseudomonadota</taxon>
        <taxon>Candidatus Muproteobacteria</taxon>
    </lineage>
</organism>
<comment type="caution">
    <text evidence="2">The sequence shown here is derived from an EMBL/GenBank/DDBJ whole genome shotgun (WGS) entry which is preliminary data.</text>
</comment>
<accession>A0A1F6VIA9</accession>
<feature type="domain" description="Cyclophilin TM1367-like" evidence="1">
    <location>
        <begin position="3"/>
        <end position="121"/>
    </location>
</feature>
<proteinExistence type="predicted"/>
<dbReference type="InterPro" id="IPR025658">
    <property type="entry name" value="Cyclophilin_TM1367"/>
</dbReference>
<dbReference type="Proteomes" id="UP000179076">
    <property type="component" value="Unassembled WGS sequence"/>
</dbReference>
<sequence length="124" mass="13483">MRSIKMTIGSVVLEAELFNTPTADAVWNALPFTSETQTWGEEIYFSTPVKVKRESDARDVVQAGELAFWVEGDSIAIGFGRTPVSLGDEIRLAAPTNIWGKTKGDVKELKIVKAGAAIKVEKVS</sequence>
<dbReference type="EMBL" id="MFSP01000021">
    <property type="protein sequence ID" value="OGI69401.1"/>
    <property type="molecule type" value="Genomic_DNA"/>
</dbReference>
<dbReference type="SUPFAM" id="SSF50891">
    <property type="entry name" value="Cyclophilin-like"/>
    <property type="match status" value="1"/>
</dbReference>
<protein>
    <recommendedName>
        <fullName evidence="1">Cyclophilin TM1367-like domain-containing protein</fullName>
    </recommendedName>
</protein>
<evidence type="ECO:0000259" key="1">
    <source>
        <dbReference type="Pfam" id="PF04126"/>
    </source>
</evidence>
<dbReference type="AlphaFoldDB" id="A0A1F6VIA9"/>
<dbReference type="InterPro" id="IPR029000">
    <property type="entry name" value="Cyclophilin-like_dom_sf"/>
</dbReference>
<dbReference type="Gene3D" id="2.40.100.20">
    <property type="match status" value="1"/>
</dbReference>
<reference evidence="2 3" key="1">
    <citation type="journal article" date="2016" name="Nat. Commun.">
        <title>Thousands of microbial genomes shed light on interconnected biogeochemical processes in an aquifer system.</title>
        <authorList>
            <person name="Anantharaman K."/>
            <person name="Brown C.T."/>
            <person name="Hug L.A."/>
            <person name="Sharon I."/>
            <person name="Castelle C.J."/>
            <person name="Probst A.J."/>
            <person name="Thomas B.C."/>
            <person name="Singh A."/>
            <person name="Wilkins M.J."/>
            <person name="Karaoz U."/>
            <person name="Brodie E.L."/>
            <person name="Williams K.H."/>
            <person name="Hubbard S.S."/>
            <person name="Banfield J.F."/>
        </authorList>
    </citation>
    <scope>NUCLEOTIDE SEQUENCE [LARGE SCALE GENOMIC DNA]</scope>
</reference>
<gene>
    <name evidence="2" type="ORF">A2W18_12655</name>
</gene>
<evidence type="ECO:0000313" key="2">
    <source>
        <dbReference type="EMBL" id="OGI69401.1"/>
    </source>
</evidence>
<evidence type="ECO:0000313" key="3">
    <source>
        <dbReference type="Proteomes" id="UP000179076"/>
    </source>
</evidence>
<dbReference type="Pfam" id="PF04126">
    <property type="entry name" value="Cyclophil_like"/>
    <property type="match status" value="1"/>
</dbReference>
<name>A0A1F6VIA9_9PROT</name>